<evidence type="ECO:0008006" key="3">
    <source>
        <dbReference type="Google" id="ProtNLM"/>
    </source>
</evidence>
<dbReference type="EMBL" id="CP133772">
    <property type="protein sequence ID" value="WYY00521.1"/>
    <property type="molecule type" value="Genomic_DNA"/>
</dbReference>
<dbReference type="AlphaFoldDB" id="A0AAX4NGC8"/>
<name>A0AAX4NGC8_9ARCH</name>
<keyword evidence="2" id="KW-1185">Reference proteome</keyword>
<dbReference type="Gene3D" id="1.10.10.10">
    <property type="entry name" value="Winged helix-like DNA-binding domain superfamily/Winged helix DNA-binding domain"/>
    <property type="match status" value="1"/>
</dbReference>
<evidence type="ECO:0000313" key="2">
    <source>
        <dbReference type="Proteomes" id="UP001451606"/>
    </source>
</evidence>
<accession>A0AAX4NGC8</accession>
<sequence>MYKREPSKWIFSRELKDCRIIEDLEPEEKGKPYVVTPLGTRVKRVILTGTVIQKFPDENLTKITVSDPVGSFYVSVFQSEFRQEQKAEIDSLEVNDTVFIMGRINPFKTTEGAMYFNINPEFTRKVSQEALDFWNIKAKYIARRKLYAIREAMKNPESDERSLTQLGYTKEEAQCAIRSREKYHDYDFQNFEELILSSSSKRPESHEIEFRQAVLDYIKNNDTDGKGCRYEDLVIASSNLGIDQSKVDELLNTLGSEGDIYEVSLKRYKAI</sequence>
<dbReference type="InterPro" id="IPR012340">
    <property type="entry name" value="NA-bd_OB-fold"/>
</dbReference>
<evidence type="ECO:0000313" key="1">
    <source>
        <dbReference type="EMBL" id="WYY00521.1"/>
    </source>
</evidence>
<dbReference type="KEGG" id="omr:OXIME_001098"/>
<dbReference type="Gene3D" id="2.40.50.140">
    <property type="entry name" value="Nucleic acid-binding proteins"/>
    <property type="match status" value="1"/>
</dbReference>
<reference evidence="1 2" key="1">
    <citation type="submission" date="2023-09" db="EMBL/GenBank/DDBJ databases">
        <authorList>
            <person name="Golyshina O.V."/>
            <person name="Lunev E.A."/>
            <person name="Bargiela R."/>
            <person name="Gaines M.C."/>
            <person name="Daum B."/>
            <person name="Bale N.J."/>
            <person name="Koenen M."/>
            <person name="Sinninghe Damst J.S."/>
            <person name="Yakimov M."/>
            <person name="Golyshin P.N."/>
        </authorList>
    </citation>
    <scope>NUCLEOTIDE SEQUENCE [LARGE SCALE GENOMIC DNA]</scope>
    <source>
        <strain evidence="1 2">M1</strain>
    </source>
</reference>
<dbReference type="Proteomes" id="UP001451606">
    <property type="component" value="Chromosome"/>
</dbReference>
<dbReference type="RefSeq" id="WP_393972256.1">
    <property type="nucleotide sequence ID" value="NZ_CP133772.1"/>
</dbReference>
<dbReference type="GeneID" id="95967835"/>
<gene>
    <name evidence="1" type="ORF">OXIME_001098</name>
</gene>
<organism evidence="1 2">
    <name type="scientific">Oxyplasma meridianum</name>
    <dbReference type="NCBI Taxonomy" id="3073602"/>
    <lineage>
        <taxon>Archaea</taxon>
        <taxon>Methanobacteriati</taxon>
        <taxon>Thermoplasmatota</taxon>
        <taxon>Thermoplasmata</taxon>
        <taxon>Thermoplasmatales</taxon>
        <taxon>Thermoplasmataceae</taxon>
        <taxon>Oxyplasma</taxon>
    </lineage>
</organism>
<dbReference type="InterPro" id="IPR036388">
    <property type="entry name" value="WH-like_DNA-bd_sf"/>
</dbReference>
<protein>
    <recommendedName>
        <fullName evidence="3">OB domain-containing protein</fullName>
    </recommendedName>
</protein>
<proteinExistence type="predicted"/>